<dbReference type="KEGG" id="cci:CC1G_01553"/>
<feature type="region of interest" description="Disordered" evidence="1">
    <location>
        <begin position="282"/>
        <end position="331"/>
    </location>
</feature>
<comment type="caution">
    <text evidence="3">The sequence shown here is derived from an EMBL/GenBank/DDBJ whole genome shotgun (WGS) entry which is preliminary data.</text>
</comment>
<reference evidence="3 4" key="1">
    <citation type="journal article" date="2010" name="Proc. Natl. Acad. Sci. U.S.A.">
        <title>Insights into evolution of multicellular fungi from the assembled chromosomes of the mushroom Coprinopsis cinerea (Coprinus cinereus).</title>
        <authorList>
            <person name="Stajich J.E."/>
            <person name="Wilke S.K."/>
            <person name="Ahren D."/>
            <person name="Au C.H."/>
            <person name="Birren B.W."/>
            <person name="Borodovsky M."/>
            <person name="Burns C."/>
            <person name="Canback B."/>
            <person name="Casselton L.A."/>
            <person name="Cheng C.K."/>
            <person name="Deng J."/>
            <person name="Dietrich F.S."/>
            <person name="Fargo D.C."/>
            <person name="Farman M.L."/>
            <person name="Gathman A.C."/>
            <person name="Goldberg J."/>
            <person name="Guigo R."/>
            <person name="Hoegger P.J."/>
            <person name="Hooker J.B."/>
            <person name="Huggins A."/>
            <person name="James T.Y."/>
            <person name="Kamada T."/>
            <person name="Kilaru S."/>
            <person name="Kodira C."/>
            <person name="Kues U."/>
            <person name="Kupfer D."/>
            <person name="Kwan H.S."/>
            <person name="Lomsadze A."/>
            <person name="Li W."/>
            <person name="Lilly W.W."/>
            <person name="Ma L.J."/>
            <person name="Mackey A.J."/>
            <person name="Manning G."/>
            <person name="Martin F."/>
            <person name="Muraguchi H."/>
            <person name="Natvig D.O."/>
            <person name="Palmerini H."/>
            <person name="Ramesh M.A."/>
            <person name="Rehmeyer C.J."/>
            <person name="Roe B.A."/>
            <person name="Shenoy N."/>
            <person name="Stanke M."/>
            <person name="Ter-Hovhannisyan V."/>
            <person name="Tunlid A."/>
            <person name="Velagapudi R."/>
            <person name="Vision T.J."/>
            <person name="Zeng Q."/>
            <person name="Zolan M.E."/>
            <person name="Pukkila P.J."/>
        </authorList>
    </citation>
    <scope>NUCLEOTIDE SEQUENCE [LARGE SCALE GENOMIC DNA]</scope>
    <source>
        <strain evidence="4">Okayama-7 / 130 / ATCC MYA-4618 / FGSC 9003</strain>
    </source>
</reference>
<dbReference type="Proteomes" id="UP000001861">
    <property type="component" value="Unassembled WGS sequence"/>
</dbReference>
<dbReference type="EMBL" id="AACS02000010">
    <property type="protein sequence ID" value="EAU87906.1"/>
    <property type="molecule type" value="Genomic_DNA"/>
</dbReference>
<gene>
    <name evidence="3" type="ORF">CC1G_01553</name>
</gene>
<accession>A8NI08</accession>
<dbReference type="Gene3D" id="2.60.120.260">
    <property type="entry name" value="Galactose-binding domain-like"/>
    <property type="match status" value="1"/>
</dbReference>
<feature type="compositionally biased region" description="Polar residues" evidence="1">
    <location>
        <begin position="224"/>
        <end position="236"/>
    </location>
</feature>
<evidence type="ECO:0000313" key="3">
    <source>
        <dbReference type="EMBL" id="EAU87906.1"/>
    </source>
</evidence>
<dbReference type="OrthoDB" id="3265734at2759"/>
<proteinExistence type="predicted"/>
<dbReference type="OMA" id="VQYHADS"/>
<keyword evidence="4" id="KW-1185">Reference proteome</keyword>
<keyword evidence="2" id="KW-0472">Membrane</keyword>
<feature type="compositionally biased region" description="Basic and acidic residues" evidence="1">
    <location>
        <begin position="1"/>
        <end position="11"/>
    </location>
</feature>
<feature type="compositionally biased region" description="Pro residues" evidence="1">
    <location>
        <begin position="133"/>
        <end position="154"/>
    </location>
</feature>
<feature type="compositionally biased region" description="Polar residues" evidence="1">
    <location>
        <begin position="308"/>
        <end position="317"/>
    </location>
</feature>
<evidence type="ECO:0000256" key="1">
    <source>
        <dbReference type="SAM" id="MobiDB-lite"/>
    </source>
</evidence>
<feature type="region of interest" description="Disordered" evidence="1">
    <location>
        <begin position="133"/>
        <end position="247"/>
    </location>
</feature>
<dbReference type="GeneID" id="6010380"/>
<keyword evidence="2" id="KW-1133">Transmembrane helix</keyword>
<name>A8NI08_COPC7</name>
<keyword evidence="2" id="KW-0812">Transmembrane</keyword>
<feature type="region of interest" description="Disordered" evidence="1">
    <location>
        <begin position="1"/>
        <end position="33"/>
    </location>
</feature>
<organism evidence="3 4">
    <name type="scientific">Coprinopsis cinerea (strain Okayama-7 / 130 / ATCC MYA-4618 / FGSC 9003)</name>
    <name type="common">Inky cap fungus</name>
    <name type="synonym">Hormographiella aspergillata</name>
    <dbReference type="NCBI Taxonomy" id="240176"/>
    <lineage>
        <taxon>Eukaryota</taxon>
        <taxon>Fungi</taxon>
        <taxon>Dikarya</taxon>
        <taxon>Basidiomycota</taxon>
        <taxon>Agaricomycotina</taxon>
        <taxon>Agaricomycetes</taxon>
        <taxon>Agaricomycetidae</taxon>
        <taxon>Agaricales</taxon>
        <taxon>Agaricineae</taxon>
        <taxon>Psathyrellaceae</taxon>
        <taxon>Coprinopsis</taxon>
    </lineage>
</organism>
<dbReference type="RefSeq" id="XP_001833876.1">
    <property type="nucleotide sequence ID" value="XM_001833824.1"/>
</dbReference>
<sequence length="359" mass="37808">MAARRIDDRDPSIAYSQPAQGHHWTDQGSSTSYGGTLRLTRTRNANARVTFEGTSIQVYGLISPSGTGEVPISNYAIDNLPTVMYTAAPNSQTQSQVLFFDSGPLSPGTHTLIVSNQREGAFFWLDSFVITPNPAPPPASPPQADPPVTQPAPSPQEGIRPDPSPLPGSDRPPPVGSSNPDPAPSPSPRSGQASELPSQISHAHNPETTYDASVTRILVKSREPTPSGSIEDSSQGEVVGASSKGTPVGPIVGGVLGALVLLLLTGFAILFLKRRHRKKAASESQYLGQQPSWYSGSPVTGSHAAPYTSPTNSTSVSGHAHNRSLDANSGNANSYASQQQYYAAPPVGNSYTHTPGWRN</sequence>
<protein>
    <submittedName>
        <fullName evidence="3">Uncharacterized protein</fullName>
    </submittedName>
</protein>
<feature type="compositionally biased region" description="Polar residues" evidence="1">
    <location>
        <begin position="282"/>
        <end position="300"/>
    </location>
</feature>
<feature type="compositionally biased region" description="Pro residues" evidence="1">
    <location>
        <begin position="162"/>
        <end position="187"/>
    </location>
</feature>
<dbReference type="VEuPathDB" id="FungiDB:CC1G_01553"/>
<dbReference type="AlphaFoldDB" id="A8NI08"/>
<feature type="compositionally biased region" description="Polar residues" evidence="1">
    <location>
        <begin position="191"/>
        <end position="212"/>
    </location>
</feature>
<evidence type="ECO:0000313" key="4">
    <source>
        <dbReference type="Proteomes" id="UP000001861"/>
    </source>
</evidence>
<dbReference type="InParanoid" id="A8NI08"/>
<evidence type="ECO:0000256" key="2">
    <source>
        <dbReference type="SAM" id="Phobius"/>
    </source>
</evidence>
<feature type="transmembrane region" description="Helical" evidence="2">
    <location>
        <begin position="251"/>
        <end position="272"/>
    </location>
</feature>
<dbReference type="eggNOG" id="ENOG502R0MX">
    <property type="taxonomic scope" value="Eukaryota"/>
</dbReference>